<dbReference type="Proteomes" id="UP001179501">
    <property type="component" value="Chromosome"/>
</dbReference>
<sequence>MIHLKELKARVENKKKALPKEENRILQQQHVEKLEQGLHVVQKMKVFEYIVAQSIGMGQGRAKAKEEYNALLRKYNITHWMKTLYFICLSDYDRNYSFDNETFKITPKNLFSLFDGWTAYENGPVEADIYDNRFFINKLSPLFSYDGYFLQLKDSVDEQKAYEIVQREKYESCKKCENGLENSIDESIKHLFSGLYTPLYYQLKEGLSGGKQAKDSLVQYTTLNTQMVIEASHSFVAWKECWNKNSNRENKIYSFKDIQAYLLDAKQLRKEVEYFRGFRVSKEAH</sequence>
<protein>
    <submittedName>
        <fullName evidence="1">Uncharacterized protein</fullName>
    </submittedName>
</protein>
<reference evidence="1" key="1">
    <citation type="submission" date="2023-01" db="EMBL/GenBank/DDBJ databases">
        <title>Phages are important unrecognized players in the ecology of the oral pathogen Porphyromonas gingivalis.</title>
        <authorList>
            <person name="Matrishin C.B."/>
            <person name="Kauffman K.M."/>
        </authorList>
    </citation>
    <scope>NUCLEOTIDE SEQUENCE</scope>
    <source>
        <strain evidence="1">ATCC 49417</strain>
    </source>
</reference>
<dbReference type="EMBL" id="CP116614">
    <property type="protein sequence ID" value="WCG03667.1"/>
    <property type="molecule type" value="Genomic_DNA"/>
</dbReference>
<gene>
    <name evidence="1" type="ORF">NY151_02690</name>
</gene>
<name>A0AAF0BGW6_PORGN</name>
<organism evidence="1 2">
    <name type="scientific">Porphyromonas gingivalis</name>
    <name type="common">Bacteroides gingivalis</name>
    <dbReference type="NCBI Taxonomy" id="837"/>
    <lineage>
        <taxon>Bacteria</taxon>
        <taxon>Pseudomonadati</taxon>
        <taxon>Bacteroidota</taxon>
        <taxon>Bacteroidia</taxon>
        <taxon>Bacteroidales</taxon>
        <taxon>Porphyromonadaceae</taxon>
        <taxon>Porphyromonas</taxon>
    </lineage>
</organism>
<accession>A0AAF0BGW6</accession>
<evidence type="ECO:0000313" key="2">
    <source>
        <dbReference type="Proteomes" id="UP001179501"/>
    </source>
</evidence>
<dbReference type="AlphaFoldDB" id="A0AAF0BGW6"/>
<dbReference type="RefSeq" id="WP_077083823.1">
    <property type="nucleotide sequence ID" value="NZ_CP116614.1"/>
</dbReference>
<proteinExistence type="predicted"/>
<evidence type="ECO:0000313" key="1">
    <source>
        <dbReference type="EMBL" id="WCG03667.1"/>
    </source>
</evidence>